<dbReference type="Proteomes" id="UP000324233">
    <property type="component" value="Chromosome"/>
</dbReference>
<dbReference type="EMBL" id="CP042997">
    <property type="protein sequence ID" value="QEH32104.1"/>
    <property type="molecule type" value="Genomic_DNA"/>
</dbReference>
<gene>
    <name evidence="1" type="ORF">OJF2_05730</name>
</gene>
<sequence length="173" mass="18627">MATIGGPAGAEADRRADGLADGAKWIRSEIGEDLPGATGVLDIYHAGEHLHAAAVAPHGAGPEAEAWYERRRRALLESGSSGPLEELASEPGDVSELVGYLGLHAARTPYRGRLAEGRSIGSGMVEWARKTAVGRRLKQTGTRWKVRRLERMASLCCLAYSERFDAYWKQAAG</sequence>
<evidence type="ECO:0000313" key="2">
    <source>
        <dbReference type="Proteomes" id="UP000324233"/>
    </source>
</evidence>
<dbReference type="KEGG" id="agv:OJF2_05730"/>
<proteinExistence type="predicted"/>
<organism evidence="1 2">
    <name type="scientific">Aquisphaera giovannonii</name>
    <dbReference type="NCBI Taxonomy" id="406548"/>
    <lineage>
        <taxon>Bacteria</taxon>
        <taxon>Pseudomonadati</taxon>
        <taxon>Planctomycetota</taxon>
        <taxon>Planctomycetia</taxon>
        <taxon>Isosphaerales</taxon>
        <taxon>Isosphaeraceae</taxon>
        <taxon>Aquisphaera</taxon>
    </lineage>
</organism>
<keyword evidence="2" id="KW-1185">Reference proteome</keyword>
<dbReference type="AlphaFoldDB" id="A0A5B9VVK5"/>
<reference evidence="1 2" key="1">
    <citation type="submission" date="2019-08" db="EMBL/GenBank/DDBJ databases">
        <title>Deep-cultivation of Planctomycetes and their phenomic and genomic characterization uncovers novel biology.</title>
        <authorList>
            <person name="Wiegand S."/>
            <person name="Jogler M."/>
            <person name="Boedeker C."/>
            <person name="Pinto D."/>
            <person name="Vollmers J."/>
            <person name="Rivas-Marin E."/>
            <person name="Kohn T."/>
            <person name="Peeters S.H."/>
            <person name="Heuer A."/>
            <person name="Rast P."/>
            <person name="Oberbeckmann S."/>
            <person name="Bunk B."/>
            <person name="Jeske O."/>
            <person name="Meyerdierks A."/>
            <person name="Storesund J.E."/>
            <person name="Kallscheuer N."/>
            <person name="Luecker S."/>
            <person name="Lage O.M."/>
            <person name="Pohl T."/>
            <person name="Merkel B.J."/>
            <person name="Hornburger P."/>
            <person name="Mueller R.-W."/>
            <person name="Bruemmer F."/>
            <person name="Labrenz M."/>
            <person name="Spormann A.M."/>
            <person name="Op den Camp H."/>
            <person name="Overmann J."/>
            <person name="Amann R."/>
            <person name="Jetten M.S.M."/>
            <person name="Mascher T."/>
            <person name="Medema M.H."/>
            <person name="Devos D.P."/>
            <person name="Kaster A.-K."/>
            <person name="Ovreas L."/>
            <person name="Rohde M."/>
            <person name="Galperin M.Y."/>
            <person name="Jogler C."/>
        </authorList>
    </citation>
    <scope>NUCLEOTIDE SEQUENCE [LARGE SCALE GENOMIC DNA]</scope>
    <source>
        <strain evidence="1 2">OJF2</strain>
    </source>
</reference>
<name>A0A5B9VVK5_9BACT</name>
<evidence type="ECO:0000313" key="1">
    <source>
        <dbReference type="EMBL" id="QEH32104.1"/>
    </source>
</evidence>
<protein>
    <submittedName>
        <fullName evidence="1">Uncharacterized protein</fullName>
    </submittedName>
</protein>
<accession>A0A5B9VVK5</accession>